<accession>A0A8E2ARC2</accession>
<feature type="compositionally biased region" description="Low complexity" evidence="1">
    <location>
        <begin position="520"/>
        <end position="542"/>
    </location>
</feature>
<feature type="compositionally biased region" description="Polar residues" evidence="1">
    <location>
        <begin position="58"/>
        <end position="73"/>
    </location>
</feature>
<feature type="region of interest" description="Disordered" evidence="1">
    <location>
        <begin position="227"/>
        <end position="300"/>
    </location>
</feature>
<organism evidence="2 3">
    <name type="scientific">Obba rivulosa</name>
    <dbReference type="NCBI Taxonomy" id="1052685"/>
    <lineage>
        <taxon>Eukaryota</taxon>
        <taxon>Fungi</taxon>
        <taxon>Dikarya</taxon>
        <taxon>Basidiomycota</taxon>
        <taxon>Agaricomycotina</taxon>
        <taxon>Agaricomycetes</taxon>
        <taxon>Polyporales</taxon>
        <taxon>Gelatoporiaceae</taxon>
        <taxon>Obba</taxon>
    </lineage>
</organism>
<feature type="compositionally biased region" description="Basic residues" evidence="1">
    <location>
        <begin position="500"/>
        <end position="518"/>
    </location>
</feature>
<feature type="compositionally biased region" description="Polar residues" evidence="1">
    <location>
        <begin position="81"/>
        <end position="91"/>
    </location>
</feature>
<feature type="compositionally biased region" description="Basic residues" evidence="1">
    <location>
        <begin position="140"/>
        <end position="155"/>
    </location>
</feature>
<feature type="compositionally biased region" description="Basic and acidic residues" evidence="1">
    <location>
        <begin position="243"/>
        <end position="252"/>
    </location>
</feature>
<protein>
    <submittedName>
        <fullName evidence="2">Uncharacterized protein</fullName>
    </submittedName>
</protein>
<feature type="compositionally biased region" description="Basic and acidic residues" evidence="1">
    <location>
        <begin position="472"/>
        <end position="499"/>
    </location>
</feature>
<evidence type="ECO:0000256" key="1">
    <source>
        <dbReference type="SAM" id="MobiDB-lite"/>
    </source>
</evidence>
<feature type="compositionally biased region" description="Basic and acidic residues" evidence="1">
    <location>
        <begin position="156"/>
        <end position="170"/>
    </location>
</feature>
<dbReference type="AlphaFoldDB" id="A0A8E2ARC2"/>
<name>A0A8E2ARC2_9APHY</name>
<keyword evidence="3" id="KW-1185">Reference proteome</keyword>
<feature type="region of interest" description="Disordered" evidence="1">
    <location>
        <begin position="58"/>
        <end position="91"/>
    </location>
</feature>
<sequence length="570" mass="61766">MCADASEVGDIVETVRSSAKAVVPVASLCLQPSKAPTALSQDTLDSYSVALVSTPTSCSLADNRPNGAQSVDSLNPAAVGSGSSLGPSTSHIEAREATLNDASETRATAMSQSPQMGVPAEDREREPKDQPEGPAEQATKRSRRIGRAGQKRRKEKNRERAEQYRQRVGKEPIGQGCSDAIGDKSGTVGSAMSITAADETVISVKNVEDGLAIASASASVAVIEAASARKDISKENNNAKADAGPKARKPDSPSEYTSFSAEYEQSMGSGHPFIDPFVEPSDTSSSITANPPNDNSRPVSSGAFFSSLSVTARSASPENRWRAFLRSQHLDEAAINDIPAQVSDSSYVEDDMDEDADSYEQLEWISQASYSSNIKSDHFGQSYRTGQHMQRTANVYPPEHGYDVGLADPWPPRGHHVQTPTARTGISQQYRDDYETTSWIERWMSSEDFPGTAGPSLAGPLHGYRPPYSELEQSRSQDDDAHDEADHLPGPESRADGARWRNRKNNKWRDVRRYKKRPQNALNSASLNPAAQPTLATPQPTADVPYLMEDPGASLGWNWNGNEKEKARQQ</sequence>
<reference evidence="2 3" key="1">
    <citation type="submission" date="2016-07" db="EMBL/GenBank/DDBJ databases">
        <title>Draft genome of the white-rot fungus Obba rivulosa 3A-2.</title>
        <authorList>
            <consortium name="DOE Joint Genome Institute"/>
            <person name="Miettinen O."/>
            <person name="Riley R."/>
            <person name="Acob R."/>
            <person name="Barry K."/>
            <person name="Cullen D."/>
            <person name="De Vries R."/>
            <person name="Hainaut M."/>
            <person name="Hatakka A."/>
            <person name="Henrissat B."/>
            <person name="Hilden K."/>
            <person name="Kuo R."/>
            <person name="Labutti K."/>
            <person name="Lipzen A."/>
            <person name="Makela M.R."/>
            <person name="Sandor L."/>
            <person name="Spatafora J.W."/>
            <person name="Grigoriev I.V."/>
            <person name="Hibbett D.S."/>
        </authorList>
    </citation>
    <scope>NUCLEOTIDE SEQUENCE [LARGE SCALE GENOMIC DNA]</scope>
    <source>
        <strain evidence="2 3">3A-2</strain>
    </source>
</reference>
<dbReference type="EMBL" id="KV722425">
    <property type="protein sequence ID" value="OCH89521.1"/>
    <property type="molecule type" value="Genomic_DNA"/>
</dbReference>
<feature type="region of interest" description="Disordered" evidence="1">
    <location>
        <begin position="105"/>
        <end position="187"/>
    </location>
</feature>
<dbReference type="Proteomes" id="UP000250043">
    <property type="component" value="Unassembled WGS sequence"/>
</dbReference>
<proteinExistence type="predicted"/>
<feature type="compositionally biased region" description="Basic and acidic residues" evidence="1">
    <location>
        <begin position="120"/>
        <end position="131"/>
    </location>
</feature>
<evidence type="ECO:0000313" key="3">
    <source>
        <dbReference type="Proteomes" id="UP000250043"/>
    </source>
</evidence>
<feature type="region of interest" description="Disordered" evidence="1">
    <location>
        <begin position="446"/>
        <end position="570"/>
    </location>
</feature>
<feature type="compositionally biased region" description="Polar residues" evidence="1">
    <location>
        <begin position="281"/>
        <end position="300"/>
    </location>
</feature>
<evidence type="ECO:0000313" key="2">
    <source>
        <dbReference type="EMBL" id="OCH89521.1"/>
    </source>
</evidence>
<feature type="compositionally biased region" description="Polar residues" evidence="1">
    <location>
        <begin position="105"/>
        <end position="115"/>
    </location>
</feature>
<gene>
    <name evidence="2" type="ORF">OBBRIDRAFT_662689</name>
</gene>